<dbReference type="AlphaFoldDB" id="A0A2P5A645"/>
<evidence type="ECO:0000313" key="1">
    <source>
        <dbReference type="EMBL" id="PON32000.1"/>
    </source>
</evidence>
<name>A0A2P5A645_PARAD</name>
<accession>A0A2P5A645</accession>
<dbReference type="OrthoDB" id="10333593at2759"/>
<comment type="caution">
    <text evidence="1">The sequence shown here is derived from an EMBL/GenBank/DDBJ whole genome shotgun (WGS) entry which is preliminary data.</text>
</comment>
<organism evidence="1 2">
    <name type="scientific">Parasponia andersonii</name>
    <name type="common">Sponia andersonii</name>
    <dbReference type="NCBI Taxonomy" id="3476"/>
    <lineage>
        <taxon>Eukaryota</taxon>
        <taxon>Viridiplantae</taxon>
        <taxon>Streptophyta</taxon>
        <taxon>Embryophyta</taxon>
        <taxon>Tracheophyta</taxon>
        <taxon>Spermatophyta</taxon>
        <taxon>Magnoliopsida</taxon>
        <taxon>eudicotyledons</taxon>
        <taxon>Gunneridae</taxon>
        <taxon>Pentapetalae</taxon>
        <taxon>rosids</taxon>
        <taxon>fabids</taxon>
        <taxon>Rosales</taxon>
        <taxon>Cannabaceae</taxon>
        <taxon>Parasponia</taxon>
    </lineage>
</organism>
<proteinExistence type="predicted"/>
<dbReference type="Proteomes" id="UP000237105">
    <property type="component" value="Unassembled WGS sequence"/>
</dbReference>
<keyword evidence="2" id="KW-1185">Reference proteome</keyword>
<protein>
    <submittedName>
        <fullName evidence="1">Uncharacterized protein</fullName>
    </submittedName>
</protein>
<feature type="non-terminal residue" evidence="1">
    <location>
        <position position="1"/>
    </location>
</feature>
<dbReference type="EMBL" id="JXTB01000883">
    <property type="protein sequence ID" value="PON32000.1"/>
    <property type="molecule type" value="Genomic_DNA"/>
</dbReference>
<evidence type="ECO:0000313" key="2">
    <source>
        <dbReference type="Proteomes" id="UP000237105"/>
    </source>
</evidence>
<gene>
    <name evidence="1" type="ORF">PanWU01x14_365100</name>
</gene>
<sequence>WYVYDRFSIPCAFIFEEMIPFSIHNWTNLHIMKTTFIIENTCRVMKKITNKKSKCNCSTTIRHIVLLTRSREQKKREEAHQFLGMATGGLKKALIPSTTSEKA</sequence>
<reference evidence="2" key="1">
    <citation type="submission" date="2016-06" db="EMBL/GenBank/DDBJ databases">
        <title>Parallel loss of symbiosis genes in relatives of nitrogen-fixing non-legume Parasponia.</title>
        <authorList>
            <person name="Van Velzen R."/>
            <person name="Holmer R."/>
            <person name="Bu F."/>
            <person name="Rutten L."/>
            <person name="Van Zeijl A."/>
            <person name="Liu W."/>
            <person name="Santuari L."/>
            <person name="Cao Q."/>
            <person name="Sharma T."/>
            <person name="Shen D."/>
            <person name="Roswanjaya Y."/>
            <person name="Wardhani T."/>
            <person name="Kalhor M.S."/>
            <person name="Jansen J."/>
            <person name="Van den Hoogen J."/>
            <person name="Gungor B."/>
            <person name="Hartog M."/>
            <person name="Hontelez J."/>
            <person name="Verver J."/>
            <person name="Yang W.-C."/>
            <person name="Schijlen E."/>
            <person name="Repin R."/>
            <person name="Schilthuizen M."/>
            <person name="Schranz E."/>
            <person name="Heidstra R."/>
            <person name="Miyata K."/>
            <person name="Fedorova E."/>
            <person name="Kohlen W."/>
            <person name="Bisseling T."/>
            <person name="Smit S."/>
            <person name="Geurts R."/>
        </authorList>
    </citation>
    <scope>NUCLEOTIDE SEQUENCE [LARGE SCALE GENOMIC DNA]</scope>
    <source>
        <strain evidence="2">cv. WU1-14</strain>
    </source>
</reference>